<reference evidence="4" key="1">
    <citation type="submission" date="2018-11" db="EMBL/GenBank/DDBJ databases">
        <authorList>
            <person name="Alioto T."/>
            <person name="Alioto T."/>
        </authorList>
    </citation>
    <scope>NUCLEOTIDE SEQUENCE</scope>
</reference>
<dbReference type="AlphaFoldDB" id="A0A8B6ED26"/>
<feature type="non-terminal residue" evidence="4">
    <location>
        <position position="1"/>
    </location>
</feature>
<keyword evidence="3" id="KW-0560">Oxidoreductase</keyword>
<accession>A0A8B6ED26</accession>
<dbReference type="GO" id="GO:0008379">
    <property type="term" value="F:thioredoxin peroxidase activity"/>
    <property type="evidence" value="ECO:0007669"/>
    <property type="project" value="InterPro"/>
</dbReference>
<evidence type="ECO:0000256" key="1">
    <source>
        <dbReference type="ARBA" id="ARBA00022559"/>
    </source>
</evidence>
<keyword evidence="1" id="KW-0575">Peroxidase</keyword>
<name>A0A8B6ED26_MYTGA</name>
<protein>
    <recommendedName>
        <fullName evidence="6">Thioredoxin-dependent peroxiredoxin</fullName>
    </recommendedName>
</protein>
<dbReference type="EMBL" id="UYJE01004841">
    <property type="protein sequence ID" value="VDI31806.1"/>
    <property type="molecule type" value="Genomic_DNA"/>
</dbReference>
<comment type="caution">
    <text evidence="4">The sequence shown here is derived from an EMBL/GenBank/DDBJ whole genome shotgun (WGS) entry which is preliminary data.</text>
</comment>
<dbReference type="PANTHER" id="PTHR10430">
    <property type="entry name" value="PEROXIREDOXIN"/>
    <property type="match status" value="1"/>
</dbReference>
<organism evidence="4 5">
    <name type="scientific">Mytilus galloprovincialis</name>
    <name type="common">Mediterranean mussel</name>
    <dbReference type="NCBI Taxonomy" id="29158"/>
    <lineage>
        <taxon>Eukaryota</taxon>
        <taxon>Metazoa</taxon>
        <taxon>Spiralia</taxon>
        <taxon>Lophotrochozoa</taxon>
        <taxon>Mollusca</taxon>
        <taxon>Bivalvia</taxon>
        <taxon>Autobranchia</taxon>
        <taxon>Pteriomorphia</taxon>
        <taxon>Mytilida</taxon>
        <taxon>Mytiloidea</taxon>
        <taxon>Mytilidae</taxon>
        <taxon>Mytilinae</taxon>
        <taxon>Mytilus</taxon>
    </lineage>
</organism>
<dbReference type="Proteomes" id="UP000596742">
    <property type="component" value="Unassembled WGS sequence"/>
</dbReference>
<evidence type="ECO:0000256" key="3">
    <source>
        <dbReference type="ARBA" id="ARBA00023002"/>
    </source>
</evidence>
<dbReference type="GO" id="GO:0045454">
    <property type="term" value="P:cell redox homeostasis"/>
    <property type="evidence" value="ECO:0007669"/>
    <property type="project" value="TreeGrafter"/>
</dbReference>
<keyword evidence="2" id="KW-0049">Antioxidant</keyword>
<dbReference type="Gene3D" id="3.40.30.10">
    <property type="entry name" value="Glutaredoxin"/>
    <property type="match status" value="1"/>
</dbReference>
<dbReference type="InterPro" id="IPR037944">
    <property type="entry name" value="PRX5-like"/>
</dbReference>
<evidence type="ECO:0000313" key="4">
    <source>
        <dbReference type="EMBL" id="VDI31806.1"/>
    </source>
</evidence>
<evidence type="ECO:0008006" key="6">
    <source>
        <dbReference type="Google" id="ProtNLM"/>
    </source>
</evidence>
<sequence>AVDLEVDLSGPLGSKRSKRYSMVVNDGVVTALNIEPDGTGLTCSLAPEVLKQV</sequence>
<proteinExistence type="predicted"/>
<evidence type="ECO:0000313" key="5">
    <source>
        <dbReference type="Proteomes" id="UP000596742"/>
    </source>
</evidence>
<dbReference type="GO" id="GO:0042744">
    <property type="term" value="P:hydrogen peroxide catabolic process"/>
    <property type="evidence" value="ECO:0007669"/>
    <property type="project" value="TreeGrafter"/>
</dbReference>
<dbReference type="OrthoDB" id="1882547at2759"/>
<dbReference type="GO" id="GO:0034599">
    <property type="term" value="P:cellular response to oxidative stress"/>
    <property type="evidence" value="ECO:0007669"/>
    <property type="project" value="InterPro"/>
</dbReference>
<evidence type="ECO:0000256" key="2">
    <source>
        <dbReference type="ARBA" id="ARBA00022862"/>
    </source>
</evidence>
<keyword evidence="5" id="KW-1185">Reference proteome</keyword>
<gene>
    <name evidence="4" type="ORF">MGAL_10B029452</name>
</gene>
<dbReference type="PANTHER" id="PTHR10430:SF16">
    <property type="entry name" value="PEROXIREDOXIN-5, MITOCHONDRIAL"/>
    <property type="match status" value="1"/>
</dbReference>
<dbReference type="GO" id="GO:0005777">
    <property type="term" value="C:peroxisome"/>
    <property type="evidence" value="ECO:0007669"/>
    <property type="project" value="TreeGrafter"/>
</dbReference>
<dbReference type="GO" id="GO:0005739">
    <property type="term" value="C:mitochondrion"/>
    <property type="evidence" value="ECO:0007669"/>
    <property type="project" value="TreeGrafter"/>
</dbReference>